<dbReference type="RefSeq" id="WP_213124035.1">
    <property type="nucleotide sequence ID" value="NZ_JAGYPG010000001.1"/>
</dbReference>
<organism evidence="6 7">
    <name type="scientific">Lederbergia citri</name>
    <dbReference type="NCBI Taxonomy" id="2833580"/>
    <lineage>
        <taxon>Bacteria</taxon>
        <taxon>Bacillati</taxon>
        <taxon>Bacillota</taxon>
        <taxon>Bacilli</taxon>
        <taxon>Bacillales</taxon>
        <taxon>Bacillaceae</taxon>
        <taxon>Lederbergia</taxon>
    </lineage>
</organism>
<evidence type="ECO:0000256" key="3">
    <source>
        <dbReference type="ARBA" id="ARBA00022840"/>
    </source>
</evidence>
<dbReference type="Gene3D" id="3.30.470.20">
    <property type="entry name" value="ATP-grasp fold, B domain"/>
    <property type="match status" value="1"/>
</dbReference>
<protein>
    <submittedName>
        <fullName evidence="6">ATP-grasp domain-containing protein</fullName>
    </submittedName>
</protein>
<evidence type="ECO:0000256" key="1">
    <source>
        <dbReference type="ARBA" id="ARBA00022598"/>
    </source>
</evidence>
<dbReference type="GO" id="GO:0005524">
    <property type="term" value="F:ATP binding"/>
    <property type="evidence" value="ECO:0007669"/>
    <property type="project" value="UniProtKB-UniRule"/>
</dbReference>
<dbReference type="AlphaFoldDB" id="A0A942TBY8"/>
<gene>
    <name evidence="6" type="ORF">KHA97_07345</name>
</gene>
<evidence type="ECO:0000313" key="6">
    <source>
        <dbReference type="EMBL" id="MBS4194890.1"/>
    </source>
</evidence>
<keyword evidence="3 4" id="KW-0067">ATP-binding</keyword>
<dbReference type="GO" id="GO:0046872">
    <property type="term" value="F:metal ion binding"/>
    <property type="evidence" value="ECO:0007669"/>
    <property type="project" value="InterPro"/>
</dbReference>
<dbReference type="PANTHER" id="PTHR43585:SF2">
    <property type="entry name" value="ATP-GRASP ENZYME FSQD"/>
    <property type="match status" value="1"/>
</dbReference>
<keyword evidence="1" id="KW-0436">Ligase</keyword>
<dbReference type="GO" id="GO:0016874">
    <property type="term" value="F:ligase activity"/>
    <property type="evidence" value="ECO:0007669"/>
    <property type="project" value="UniProtKB-KW"/>
</dbReference>
<dbReference type="Proteomes" id="UP000681414">
    <property type="component" value="Unassembled WGS sequence"/>
</dbReference>
<dbReference type="SUPFAM" id="SSF56059">
    <property type="entry name" value="Glutathione synthetase ATP-binding domain-like"/>
    <property type="match status" value="1"/>
</dbReference>
<evidence type="ECO:0000256" key="4">
    <source>
        <dbReference type="PROSITE-ProRule" id="PRU00409"/>
    </source>
</evidence>
<dbReference type="InterPro" id="IPR011761">
    <property type="entry name" value="ATP-grasp"/>
</dbReference>
<dbReference type="InterPro" id="IPR040570">
    <property type="entry name" value="LAL_C2"/>
</dbReference>
<dbReference type="EMBL" id="JAGYPG010000001">
    <property type="protein sequence ID" value="MBS4194890.1"/>
    <property type="molecule type" value="Genomic_DNA"/>
</dbReference>
<evidence type="ECO:0000313" key="7">
    <source>
        <dbReference type="Proteomes" id="UP000681414"/>
    </source>
</evidence>
<dbReference type="PROSITE" id="PS50975">
    <property type="entry name" value="ATP_GRASP"/>
    <property type="match status" value="1"/>
</dbReference>
<dbReference type="Pfam" id="PF13535">
    <property type="entry name" value="ATP-grasp_4"/>
    <property type="match status" value="1"/>
</dbReference>
<dbReference type="InterPro" id="IPR052032">
    <property type="entry name" value="ATP-dep_AA_Ligase"/>
</dbReference>
<name>A0A942TBY8_9BACI</name>
<reference evidence="6 7" key="1">
    <citation type="submission" date="2021-05" db="EMBL/GenBank/DDBJ databases">
        <title>Novel Bacillus species.</title>
        <authorList>
            <person name="Liu G."/>
        </authorList>
    </citation>
    <scope>NUCLEOTIDE SEQUENCE [LARGE SCALE GENOMIC DNA]</scope>
    <source>
        <strain evidence="7">FJAT-49780</strain>
    </source>
</reference>
<sequence>METIIFIGSNKTGTSKEALTTAKEMGYCIVLFTNRKNLQFSDVDNIIYTEDLFNERIIFDEITKLEEQGKHIRACLSFIDPFVSYAANLSKKLGLVHLSIDSLSLMENKIMFREKLKNLPSSPSYSIVDPYTPLNEINYMNFPLIVKSPISNGSKDVIFVDCIENLKEGIQILQKKDCSSPILVEEYLHGTQYLIEIIVYNSEISIAAIIKQEVANGGKIIVVGYQYPSGLKKEIEEKLVKTIEKIIEELGFTNGACHLEMKYMQDNWKLVEINPRMSGGYINSMIELGTGIHLIKEIIKMNLGEHPSLVHTKKDNVYSRYVTIKSRGTLLKVVGKEKALKHIGVKHVYIKPNEGDVLTEPYSMGNRYACVIAVGESMEAAKKNAINASKEIQFYLDPF</sequence>
<evidence type="ECO:0000256" key="2">
    <source>
        <dbReference type="ARBA" id="ARBA00022741"/>
    </source>
</evidence>
<accession>A0A942TBY8</accession>
<proteinExistence type="predicted"/>
<keyword evidence="2 4" id="KW-0547">Nucleotide-binding</keyword>
<evidence type="ECO:0000259" key="5">
    <source>
        <dbReference type="PROSITE" id="PS50975"/>
    </source>
</evidence>
<feature type="domain" description="ATP-grasp" evidence="5">
    <location>
        <begin position="109"/>
        <end position="303"/>
    </location>
</feature>
<keyword evidence="7" id="KW-1185">Reference proteome</keyword>
<dbReference type="PANTHER" id="PTHR43585">
    <property type="entry name" value="FUMIPYRROLE BIOSYNTHESIS PROTEIN C"/>
    <property type="match status" value="1"/>
</dbReference>
<dbReference type="Pfam" id="PF18603">
    <property type="entry name" value="LAL_C2"/>
    <property type="match status" value="1"/>
</dbReference>
<comment type="caution">
    <text evidence="6">The sequence shown here is derived from an EMBL/GenBank/DDBJ whole genome shotgun (WGS) entry which is preliminary data.</text>
</comment>